<feature type="compositionally biased region" description="Polar residues" evidence="1">
    <location>
        <begin position="89"/>
        <end position="104"/>
    </location>
</feature>
<proteinExistence type="predicted"/>
<sequence length="104" mass="12149">MEFAKETEDFGTKFKEDDNIEEFLGELVSFVERRVFNKLSKKVNFLLTRVNDQKFEFVADGNDNKDQDGNLRIINSNGNFLFQKRNGNEETGTWSNENRIKTTS</sequence>
<comment type="caution">
    <text evidence="2">The sequence shown here is derived from an EMBL/GenBank/DDBJ whole genome shotgun (WGS) entry which is preliminary data.</text>
</comment>
<evidence type="ECO:0000313" key="2">
    <source>
        <dbReference type="EMBL" id="KKN77236.1"/>
    </source>
</evidence>
<name>A0A0F9VUT1_9ZZZZ</name>
<protein>
    <submittedName>
        <fullName evidence="2">Uncharacterized protein</fullName>
    </submittedName>
</protein>
<organism evidence="2">
    <name type="scientific">marine sediment metagenome</name>
    <dbReference type="NCBI Taxonomy" id="412755"/>
    <lineage>
        <taxon>unclassified sequences</taxon>
        <taxon>metagenomes</taxon>
        <taxon>ecological metagenomes</taxon>
    </lineage>
</organism>
<evidence type="ECO:0000256" key="1">
    <source>
        <dbReference type="SAM" id="MobiDB-lite"/>
    </source>
</evidence>
<dbReference type="AlphaFoldDB" id="A0A0F9VUT1"/>
<dbReference type="EMBL" id="LAZR01000282">
    <property type="protein sequence ID" value="KKN77236.1"/>
    <property type="molecule type" value="Genomic_DNA"/>
</dbReference>
<feature type="region of interest" description="Disordered" evidence="1">
    <location>
        <begin position="85"/>
        <end position="104"/>
    </location>
</feature>
<gene>
    <name evidence="2" type="ORF">LCGC14_0362140</name>
</gene>
<reference evidence="2" key="1">
    <citation type="journal article" date="2015" name="Nature">
        <title>Complex archaea that bridge the gap between prokaryotes and eukaryotes.</title>
        <authorList>
            <person name="Spang A."/>
            <person name="Saw J.H."/>
            <person name="Jorgensen S.L."/>
            <person name="Zaremba-Niedzwiedzka K."/>
            <person name="Martijn J."/>
            <person name="Lind A.E."/>
            <person name="van Eijk R."/>
            <person name="Schleper C."/>
            <person name="Guy L."/>
            <person name="Ettema T.J."/>
        </authorList>
    </citation>
    <scope>NUCLEOTIDE SEQUENCE</scope>
</reference>
<accession>A0A0F9VUT1</accession>